<sequence length="179" mass="19541">MNVLTTLLTMDSGTARIAGYDVATETKKVRSAIGVTGQFASVDELLSGRENLQLMADLHHLGGNESKKIVERLLARFDLAESADKLSSTYSDGMRRKLDLAMTLVGRPRIIFLDEPNMILRVPSDGGAKSLRTLLARLDEHAIDVEEFTVQMPDLDDVFLALTGHSSSPAESKTQVITP</sequence>
<protein>
    <submittedName>
        <fullName evidence="7">ABC-type multidrug transport system ATPase subunit</fullName>
    </submittedName>
</protein>
<feature type="domain" description="ABC transporter" evidence="6">
    <location>
        <begin position="1"/>
        <end position="116"/>
    </location>
</feature>
<dbReference type="PANTHER" id="PTHR42711">
    <property type="entry name" value="ABC TRANSPORTER ATP-BINDING PROTEIN"/>
    <property type="match status" value="1"/>
</dbReference>
<evidence type="ECO:0000256" key="1">
    <source>
        <dbReference type="ARBA" id="ARBA00004202"/>
    </source>
</evidence>
<evidence type="ECO:0000259" key="6">
    <source>
        <dbReference type="Pfam" id="PF00005"/>
    </source>
</evidence>
<dbReference type="EMBL" id="JAGINW010000001">
    <property type="protein sequence ID" value="MBP2328092.1"/>
    <property type="molecule type" value="Genomic_DNA"/>
</dbReference>
<keyword evidence="5" id="KW-0046">Antibiotic resistance</keyword>
<evidence type="ECO:0000313" key="7">
    <source>
        <dbReference type="EMBL" id="MBP2328092.1"/>
    </source>
</evidence>
<comment type="subcellular location">
    <subcellularLocation>
        <location evidence="1">Cell membrane</location>
        <topology evidence="1">Peripheral membrane protein</topology>
    </subcellularLocation>
</comment>
<dbReference type="Pfam" id="PF00005">
    <property type="entry name" value="ABC_tran"/>
    <property type="match status" value="1"/>
</dbReference>
<name>A0ABS4TUM0_9PSEU</name>
<reference evidence="7 8" key="1">
    <citation type="submission" date="2021-03" db="EMBL/GenBank/DDBJ databases">
        <title>Sequencing the genomes of 1000 actinobacteria strains.</title>
        <authorList>
            <person name="Klenk H.-P."/>
        </authorList>
    </citation>
    <scope>NUCLEOTIDE SEQUENCE [LARGE SCALE GENOMIC DNA]</scope>
    <source>
        <strain evidence="7 8">DSM 46670</strain>
    </source>
</reference>
<accession>A0ABS4TUM0</accession>
<dbReference type="Gene3D" id="3.40.50.300">
    <property type="entry name" value="P-loop containing nucleotide triphosphate hydrolases"/>
    <property type="match status" value="1"/>
</dbReference>
<keyword evidence="4" id="KW-0067">ATP-binding</keyword>
<organism evidence="7 8">
    <name type="scientific">Kibdelosporangium banguiense</name>
    <dbReference type="NCBI Taxonomy" id="1365924"/>
    <lineage>
        <taxon>Bacteria</taxon>
        <taxon>Bacillati</taxon>
        <taxon>Actinomycetota</taxon>
        <taxon>Actinomycetes</taxon>
        <taxon>Pseudonocardiales</taxon>
        <taxon>Pseudonocardiaceae</taxon>
        <taxon>Kibdelosporangium</taxon>
    </lineage>
</organism>
<keyword evidence="8" id="KW-1185">Reference proteome</keyword>
<evidence type="ECO:0000256" key="3">
    <source>
        <dbReference type="ARBA" id="ARBA00022741"/>
    </source>
</evidence>
<dbReference type="InterPro" id="IPR003439">
    <property type="entry name" value="ABC_transporter-like_ATP-bd"/>
</dbReference>
<evidence type="ECO:0000256" key="2">
    <source>
        <dbReference type="ARBA" id="ARBA00022448"/>
    </source>
</evidence>
<keyword evidence="3" id="KW-0547">Nucleotide-binding</keyword>
<evidence type="ECO:0000256" key="5">
    <source>
        <dbReference type="ARBA" id="ARBA00023251"/>
    </source>
</evidence>
<dbReference type="InterPro" id="IPR050763">
    <property type="entry name" value="ABC_transporter_ATP-binding"/>
</dbReference>
<dbReference type="PANTHER" id="PTHR42711:SF19">
    <property type="entry name" value="DOXORUBICIN RESISTANCE ATP-BINDING PROTEIN DRRA"/>
    <property type="match status" value="1"/>
</dbReference>
<evidence type="ECO:0000256" key="4">
    <source>
        <dbReference type="ARBA" id="ARBA00022840"/>
    </source>
</evidence>
<dbReference type="InterPro" id="IPR027417">
    <property type="entry name" value="P-loop_NTPase"/>
</dbReference>
<proteinExistence type="predicted"/>
<dbReference type="SUPFAM" id="SSF52540">
    <property type="entry name" value="P-loop containing nucleoside triphosphate hydrolases"/>
    <property type="match status" value="1"/>
</dbReference>
<comment type="caution">
    <text evidence="7">The sequence shown here is derived from an EMBL/GenBank/DDBJ whole genome shotgun (WGS) entry which is preliminary data.</text>
</comment>
<evidence type="ECO:0000313" key="8">
    <source>
        <dbReference type="Proteomes" id="UP001519332"/>
    </source>
</evidence>
<gene>
    <name evidence="7" type="ORF">JOF56_008477</name>
</gene>
<dbReference type="Proteomes" id="UP001519332">
    <property type="component" value="Unassembled WGS sequence"/>
</dbReference>
<keyword evidence="2" id="KW-0813">Transport</keyword>